<name>A0ABN7P3H8_TIMPD</name>
<organism evidence="1 2">
    <name type="scientific">Timema podura</name>
    <name type="common">Walking stick</name>
    <dbReference type="NCBI Taxonomy" id="61482"/>
    <lineage>
        <taxon>Eukaryota</taxon>
        <taxon>Metazoa</taxon>
        <taxon>Ecdysozoa</taxon>
        <taxon>Arthropoda</taxon>
        <taxon>Hexapoda</taxon>
        <taxon>Insecta</taxon>
        <taxon>Pterygota</taxon>
        <taxon>Neoptera</taxon>
        <taxon>Polyneoptera</taxon>
        <taxon>Phasmatodea</taxon>
        <taxon>Timematodea</taxon>
        <taxon>Timematoidea</taxon>
        <taxon>Timematidae</taxon>
        <taxon>Timema</taxon>
    </lineage>
</organism>
<reference evidence="1" key="1">
    <citation type="submission" date="2021-03" db="EMBL/GenBank/DDBJ databases">
        <authorList>
            <person name="Tran Van P."/>
        </authorList>
    </citation>
    <scope>NUCLEOTIDE SEQUENCE</scope>
</reference>
<proteinExistence type="predicted"/>
<dbReference type="Proteomes" id="UP001153148">
    <property type="component" value="Unassembled WGS sequence"/>
</dbReference>
<gene>
    <name evidence="1" type="ORF">TPAB3V08_LOCUS7527</name>
</gene>
<keyword evidence="2" id="KW-1185">Reference proteome</keyword>
<accession>A0ABN7P3H8</accession>
<evidence type="ECO:0000313" key="1">
    <source>
        <dbReference type="EMBL" id="CAG2060571.1"/>
    </source>
</evidence>
<comment type="caution">
    <text evidence="1">The sequence shown here is derived from an EMBL/GenBank/DDBJ whole genome shotgun (WGS) entry which is preliminary data.</text>
</comment>
<dbReference type="EMBL" id="CAJPIN010012790">
    <property type="protein sequence ID" value="CAG2060571.1"/>
    <property type="molecule type" value="Genomic_DNA"/>
</dbReference>
<sequence length="159" mass="17219">MSGTDVEVFLGKCSLGHSSRDVSKILGSVGVQTREIAHPHGTETIIKQPVLFIFPQAGPDIKFLLGFIRTQLSTSVTVGLVFGPKASTISLSLFLPPFMCVLLSFRFPSPPLSFCAEDLDPDIDDLGNIHSFPRTIIGYHCTCAPPRKCAIFNILVEGT</sequence>
<evidence type="ECO:0000313" key="2">
    <source>
        <dbReference type="Proteomes" id="UP001153148"/>
    </source>
</evidence>
<protein>
    <submittedName>
        <fullName evidence="1">Uncharacterized protein</fullName>
    </submittedName>
</protein>